<comment type="caution">
    <text evidence="6">The sequence shown here is derived from an EMBL/GenBank/DDBJ whole genome shotgun (WGS) entry which is preliminary data.</text>
</comment>
<dbReference type="Proteomes" id="UP000827721">
    <property type="component" value="Unassembled WGS sequence"/>
</dbReference>
<name>A0ABQ8IAP8_9ROSI</name>
<dbReference type="InterPro" id="IPR005508">
    <property type="entry name" value="At2g31720-like"/>
</dbReference>
<gene>
    <name evidence="6" type="ORF">JRO89_XS03G0198600</name>
</gene>
<dbReference type="Pfam" id="PF03754">
    <property type="entry name" value="At2g31720-like"/>
    <property type="match status" value="1"/>
</dbReference>
<dbReference type="PANTHER" id="PTHR31541:SF25">
    <property type="entry name" value="GAMMA-GLIADIN B"/>
    <property type="match status" value="1"/>
</dbReference>
<comment type="subcellular location">
    <subcellularLocation>
        <location evidence="1">Nucleus</location>
    </subcellularLocation>
</comment>
<evidence type="ECO:0000256" key="5">
    <source>
        <dbReference type="ARBA" id="ARBA00023242"/>
    </source>
</evidence>
<keyword evidence="2" id="KW-0805">Transcription regulation</keyword>
<keyword evidence="4" id="KW-0804">Transcription</keyword>
<evidence type="ECO:0000313" key="7">
    <source>
        <dbReference type="Proteomes" id="UP000827721"/>
    </source>
</evidence>
<dbReference type="SUPFAM" id="SSF101936">
    <property type="entry name" value="DNA-binding pseudobarrel domain"/>
    <property type="match status" value="1"/>
</dbReference>
<organism evidence="6 7">
    <name type="scientific">Xanthoceras sorbifolium</name>
    <dbReference type="NCBI Taxonomy" id="99658"/>
    <lineage>
        <taxon>Eukaryota</taxon>
        <taxon>Viridiplantae</taxon>
        <taxon>Streptophyta</taxon>
        <taxon>Embryophyta</taxon>
        <taxon>Tracheophyta</taxon>
        <taxon>Spermatophyta</taxon>
        <taxon>Magnoliopsida</taxon>
        <taxon>eudicotyledons</taxon>
        <taxon>Gunneridae</taxon>
        <taxon>Pentapetalae</taxon>
        <taxon>rosids</taxon>
        <taxon>malvids</taxon>
        <taxon>Sapindales</taxon>
        <taxon>Sapindaceae</taxon>
        <taxon>Xanthoceroideae</taxon>
        <taxon>Xanthoceras</taxon>
    </lineage>
</organism>
<dbReference type="PANTHER" id="PTHR31541">
    <property type="entry name" value="B3 DOMAIN PLANT PROTEIN-RELATED"/>
    <property type="match status" value="1"/>
</dbReference>
<evidence type="ECO:0008006" key="8">
    <source>
        <dbReference type="Google" id="ProtNLM"/>
    </source>
</evidence>
<evidence type="ECO:0000256" key="1">
    <source>
        <dbReference type="ARBA" id="ARBA00004123"/>
    </source>
</evidence>
<evidence type="ECO:0000313" key="6">
    <source>
        <dbReference type="EMBL" id="KAH7573725.1"/>
    </source>
</evidence>
<evidence type="ECO:0000256" key="2">
    <source>
        <dbReference type="ARBA" id="ARBA00023015"/>
    </source>
</evidence>
<dbReference type="InterPro" id="IPR015300">
    <property type="entry name" value="DNA-bd_pseudobarrel_sf"/>
</dbReference>
<accession>A0ABQ8IAP8</accession>
<dbReference type="EMBL" id="JAFEMO010000003">
    <property type="protein sequence ID" value="KAH7573725.1"/>
    <property type="molecule type" value="Genomic_DNA"/>
</dbReference>
<reference evidence="6 7" key="1">
    <citation type="submission" date="2021-02" db="EMBL/GenBank/DDBJ databases">
        <title>Plant Genome Project.</title>
        <authorList>
            <person name="Zhang R.-G."/>
        </authorList>
    </citation>
    <scope>NUCLEOTIDE SEQUENCE [LARGE SCALE GENOMIC DNA]</scope>
    <source>
        <tissue evidence="6">Leaves</tissue>
    </source>
</reference>
<evidence type="ECO:0000256" key="4">
    <source>
        <dbReference type="ARBA" id="ARBA00023163"/>
    </source>
</evidence>
<protein>
    <recommendedName>
        <fullName evidence="8">B3 domain-containing protein</fullName>
    </recommendedName>
</protein>
<keyword evidence="3" id="KW-0238">DNA-binding</keyword>
<keyword evidence="5" id="KW-0539">Nucleus</keyword>
<proteinExistence type="predicted"/>
<sequence length="314" mass="36094">MRTLEELKSIDDGGSFDRLVETAEEAANGDESWKLKLLAEVVIRDFVDMQLRKATERKLLAVKEAEEEAFRKESNNGFEIGPLNFKIPKKSRSKVIIASDASKVESNNKPVKRCFFEVEKEEEEEIVKKPAVKKQRKADSLEKKKKTTIKKKNLDDQTVLNPHRDLPQKFKDRIERLNGTNIMLVSQKRLTCTDLDPHQGRLSVPKGQALTHDFLSEEEMGQADLKEGLRCSLIQPCLEETTDIGLRKWKMNKTFSYTLIRRWNSVAENQRNRLEIGGWMQLWCFRVDSKLWLALVNLAQEENTADSSTGVTSI</sequence>
<keyword evidence="7" id="KW-1185">Reference proteome</keyword>
<evidence type="ECO:0000256" key="3">
    <source>
        <dbReference type="ARBA" id="ARBA00023125"/>
    </source>
</evidence>
<dbReference type="Gene3D" id="2.40.330.10">
    <property type="entry name" value="DNA-binding pseudobarrel domain"/>
    <property type="match status" value="1"/>
</dbReference>